<reference evidence="1" key="1">
    <citation type="submission" date="2023-06" db="EMBL/GenBank/DDBJ databases">
        <authorList>
            <person name="Kurt Z."/>
        </authorList>
    </citation>
    <scope>NUCLEOTIDE SEQUENCE</scope>
</reference>
<accession>A0AA86V0A6</accession>
<dbReference type="EMBL" id="CAXDID020000020">
    <property type="protein sequence ID" value="CAL5986600.1"/>
    <property type="molecule type" value="Genomic_DNA"/>
</dbReference>
<protein>
    <submittedName>
        <fullName evidence="2">Hypothetical_protein</fullName>
    </submittedName>
</protein>
<sequence>MQARELSNATMKIDLKTLKNERLGQMQQILSSESKQGRKMDTLPDTMKYVVSDSGKIVGVAQGQPKAVGELAQNEMRVQKDDKKKKAEKVAETPKENLALDEAGKKIQEGLYGKGNVIAKKK</sequence>
<reference evidence="2 4" key="2">
    <citation type="submission" date="2024-07" db="EMBL/GenBank/DDBJ databases">
        <authorList>
            <person name="Akdeniz Z."/>
        </authorList>
    </citation>
    <scope>NUCLEOTIDE SEQUENCE [LARGE SCALE GENOMIC DNA]</scope>
</reference>
<evidence type="ECO:0000313" key="4">
    <source>
        <dbReference type="Proteomes" id="UP001642409"/>
    </source>
</evidence>
<proteinExistence type="predicted"/>
<dbReference type="Proteomes" id="UP001642409">
    <property type="component" value="Unassembled WGS sequence"/>
</dbReference>
<comment type="caution">
    <text evidence="1">The sequence shown here is derived from an EMBL/GenBank/DDBJ whole genome shotgun (WGS) entry which is preliminary data.</text>
</comment>
<name>A0AA86V0A6_9EUKA</name>
<evidence type="ECO:0000313" key="3">
    <source>
        <dbReference type="EMBL" id="CAL5989138.1"/>
    </source>
</evidence>
<evidence type="ECO:0000313" key="1">
    <source>
        <dbReference type="EMBL" id="CAI9975459.1"/>
    </source>
</evidence>
<organism evidence="1">
    <name type="scientific">Hexamita inflata</name>
    <dbReference type="NCBI Taxonomy" id="28002"/>
    <lineage>
        <taxon>Eukaryota</taxon>
        <taxon>Metamonada</taxon>
        <taxon>Diplomonadida</taxon>
        <taxon>Hexamitidae</taxon>
        <taxon>Hexamitinae</taxon>
        <taxon>Hexamita</taxon>
    </lineage>
</organism>
<dbReference type="EMBL" id="CAXDID020000023">
    <property type="protein sequence ID" value="CAL5989138.1"/>
    <property type="molecule type" value="Genomic_DNA"/>
</dbReference>
<dbReference type="AlphaFoldDB" id="A0AA86V0A6"/>
<evidence type="ECO:0000313" key="2">
    <source>
        <dbReference type="EMBL" id="CAL5986600.1"/>
    </source>
</evidence>
<keyword evidence="4" id="KW-1185">Reference proteome</keyword>
<dbReference type="EMBL" id="CATOUU010001169">
    <property type="protein sequence ID" value="CAI9975459.1"/>
    <property type="molecule type" value="Genomic_DNA"/>
</dbReference>
<gene>
    <name evidence="3" type="ORF">HINF_LOCUS10716</name>
    <name evidence="1" type="ORF">HINF_LOCUS63104</name>
    <name evidence="2" type="ORF">HINF_LOCUS9488</name>
</gene>